<name>A0A3L6DC33_MAIZE</name>
<dbReference type="AlphaFoldDB" id="A0A3L6DC33"/>
<accession>A0A3L6DC33</accession>
<sequence>MAVEVDARWEPMGAQEYYYYWRAMYNARGNSDGTCSHLMCLAWMLLARCVLGKLQVHRLVKHVCPKVNIQKDNGVQMKIIGTHVDATEIVYDEDSYNKTFKRKGSDLDTRSYISGKQALQISNLLYINVVNQLPAFVSFELCLLPSSPSNN</sequence>
<dbReference type="EMBL" id="NCVQ01000010">
    <property type="protein sequence ID" value="PWZ06160.1"/>
    <property type="molecule type" value="Genomic_DNA"/>
</dbReference>
<dbReference type="Proteomes" id="UP000251960">
    <property type="component" value="Chromosome 9"/>
</dbReference>
<comment type="caution">
    <text evidence="1">The sequence shown here is derived from an EMBL/GenBank/DDBJ whole genome shotgun (WGS) entry which is preliminary data.</text>
</comment>
<gene>
    <name evidence="1" type="ORF">Zm00014a_017911</name>
</gene>
<reference evidence="1" key="1">
    <citation type="journal article" date="2018" name="Nat. Genet.">
        <title>Extensive intraspecific gene order and gene structural variations between Mo17 and other maize genomes.</title>
        <authorList>
            <person name="Sun S."/>
            <person name="Zhou Y."/>
            <person name="Chen J."/>
            <person name="Shi J."/>
            <person name="Zhao H."/>
            <person name="Zhao H."/>
            <person name="Song W."/>
            <person name="Zhang M."/>
            <person name="Cui Y."/>
            <person name="Dong X."/>
            <person name="Liu H."/>
            <person name="Ma X."/>
            <person name="Jiao Y."/>
            <person name="Wang B."/>
            <person name="Wei X."/>
            <person name="Stein J.C."/>
            <person name="Glaubitz J.C."/>
            <person name="Lu F."/>
            <person name="Yu G."/>
            <person name="Liang C."/>
            <person name="Fengler K."/>
            <person name="Li B."/>
            <person name="Rafalski A."/>
            <person name="Schnable P.S."/>
            <person name="Ware D.H."/>
            <person name="Buckler E.S."/>
            <person name="Lai J."/>
        </authorList>
    </citation>
    <scope>NUCLEOTIDE SEQUENCE [LARGE SCALE GENOMIC DNA]</scope>
    <source>
        <tissue evidence="1">Seedling</tissue>
    </source>
</reference>
<organism evidence="1">
    <name type="scientific">Zea mays</name>
    <name type="common">Maize</name>
    <dbReference type="NCBI Taxonomy" id="4577"/>
    <lineage>
        <taxon>Eukaryota</taxon>
        <taxon>Viridiplantae</taxon>
        <taxon>Streptophyta</taxon>
        <taxon>Embryophyta</taxon>
        <taxon>Tracheophyta</taxon>
        <taxon>Spermatophyta</taxon>
        <taxon>Magnoliopsida</taxon>
        <taxon>Liliopsida</taxon>
        <taxon>Poales</taxon>
        <taxon>Poaceae</taxon>
        <taxon>PACMAD clade</taxon>
        <taxon>Panicoideae</taxon>
        <taxon>Andropogonodae</taxon>
        <taxon>Andropogoneae</taxon>
        <taxon>Tripsacinae</taxon>
        <taxon>Zea</taxon>
    </lineage>
</organism>
<protein>
    <submittedName>
        <fullName evidence="1">Uncharacterized protein</fullName>
    </submittedName>
</protein>
<proteinExistence type="predicted"/>
<evidence type="ECO:0000313" key="1">
    <source>
        <dbReference type="EMBL" id="PWZ06160.1"/>
    </source>
</evidence>